<evidence type="ECO:0000313" key="2">
    <source>
        <dbReference type="Proteomes" id="UP000204221"/>
    </source>
</evidence>
<name>A0A221VX17_9PSEU</name>
<keyword evidence="2" id="KW-1185">Reference proteome</keyword>
<dbReference type="Pfam" id="PF10722">
    <property type="entry name" value="YbjN"/>
    <property type="match status" value="1"/>
</dbReference>
<organism evidence="1 2">
    <name type="scientific">Actinoalloteichus hoggarensis</name>
    <dbReference type="NCBI Taxonomy" id="1470176"/>
    <lineage>
        <taxon>Bacteria</taxon>
        <taxon>Bacillati</taxon>
        <taxon>Actinomycetota</taxon>
        <taxon>Actinomycetes</taxon>
        <taxon>Pseudonocardiales</taxon>
        <taxon>Pseudonocardiaceae</taxon>
        <taxon>Actinoalloteichus</taxon>
    </lineage>
</organism>
<proteinExistence type="predicted"/>
<evidence type="ECO:0000313" key="1">
    <source>
        <dbReference type="EMBL" id="ASO18099.1"/>
    </source>
</evidence>
<gene>
    <name evidence="1" type="ORF">AHOG_02175</name>
</gene>
<dbReference type="OrthoDB" id="3212317at2"/>
<dbReference type="AlphaFoldDB" id="A0A221VX17"/>
<dbReference type="KEGG" id="ahg:AHOG_02175"/>
<dbReference type="SUPFAM" id="SSF69635">
    <property type="entry name" value="Type III secretory system chaperone-like"/>
    <property type="match status" value="1"/>
</dbReference>
<dbReference type="InterPro" id="IPR019660">
    <property type="entry name" value="Put_sensory_transdc_reg_YbjN"/>
</dbReference>
<dbReference type="EMBL" id="CP022521">
    <property type="protein sequence ID" value="ASO18099.1"/>
    <property type="molecule type" value="Genomic_DNA"/>
</dbReference>
<accession>A0A221VX17</accession>
<protein>
    <submittedName>
        <fullName evidence="1">Uncharacterized protein</fullName>
    </submittedName>
</protein>
<dbReference type="Gene3D" id="3.30.1460.10">
    <property type="match status" value="1"/>
</dbReference>
<reference evidence="1 2" key="1">
    <citation type="submission" date="2017-07" db="EMBL/GenBank/DDBJ databases">
        <title>Complete genome sequence of Actinoalloteichus hoggarensis DSM 45943, type strain of Actinoalloteichus hoggarensis.</title>
        <authorList>
            <person name="Ruckert C."/>
            <person name="Nouioui I."/>
            <person name="Willmese J."/>
            <person name="van Wezel G."/>
            <person name="Klenk H.-P."/>
            <person name="Kalinowski J."/>
            <person name="Zotchev S.B."/>
        </authorList>
    </citation>
    <scope>NUCLEOTIDE SEQUENCE [LARGE SCALE GENOMIC DNA]</scope>
    <source>
        <strain evidence="1 2">DSM 45943</strain>
    </source>
</reference>
<sequence>MSGAGADRRREVQELISAVLDERELTYRREDAGRFTVTLPGVRKLETTCQLTVGAQALRVEAFVCRAPDEAHEQVYRALLRKNARLYGVHYSIDTLGDIYLIGRIGLAAVDEEELDRVLGQVLETADGDFNLLVELGFASAIRREWEWRTTRGESTRNLAAFAHLFRDSTPG</sequence>
<dbReference type="Proteomes" id="UP000204221">
    <property type="component" value="Chromosome"/>
</dbReference>
<dbReference type="RefSeq" id="WP_093939868.1">
    <property type="nucleotide sequence ID" value="NZ_CP022521.1"/>
</dbReference>